<evidence type="ECO:0000313" key="6">
    <source>
        <dbReference type="EMBL" id="MFD1344655.1"/>
    </source>
</evidence>
<dbReference type="RefSeq" id="WP_386806232.1">
    <property type="nucleotide sequence ID" value="NZ_JBHTMU010000061.1"/>
</dbReference>
<evidence type="ECO:0000313" key="7">
    <source>
        <dbReference type="Proteomes" id="UP001597135"/>
    </source>
</evidence>
<dbReference type="Gene3D" id="3.40.50.300">
    <property type="entry name" value="P-loop containing nucleotide triphosphate hydrolases"/>
    <property type="match status" value="1"/>
</dbReference>
<dbReference type="PROSITE" id="PS00211">
    <property type="entry name" value="ABC_TRANSPORTER_1"/>
    <property type="match status" value="1"/>
</dbReference>
<evidence type="ECO:0000256" key="1">
    <source>
        <dbReference type="ARBA" id="ARBA00005417"/>
    </source>
</evidence>
<dbReference type="SMART" id="SM00382">
    <property type="entry name" value="AAA"/>
    <property type="match status" value="1"/>
</dbReference>
<dbReference type="InterPro" id="IPR017871">
    <property type="entry name" value="ABC_transporter-like_CS"/>
</dbReference>
<dbReference type="EMBL" id="JBHTMU010000061">
    <property type="protein sequence ID" value="MFD1344655.1"/>
    <property type="molecule type" value="Genomic_DNA"/>
</dbReference>
<dbReference type="PANTHER" id="PTHR46743:SF2">
    <property type="entry name" value="TEICHOIC ACIDS EXPORT ATP-BINDING PROTEIN TAGH"/>
    <property type="match status" value="1"/>
</dbReference>
<keyword evidence="2" id="KW-0813">Transport</keyword>
<evidence type="ECO:0000256" key="4">
    <source>
        <dbReference type="ARBA" id="ARBA00022840"/>
    </source>
</evidence>
<dbReference type="InterPro" id="IPR050683">
    <property type="entry name" value="Bact_Polysacc_Export_ATP-bd"/>
</dbReference>
<feature type="domain" description="ABC transporter" evidence="5">
    <location>
        <begin position="2"/>
        <end position="216"/>
    </location>
</feature>
<proteinExistence type="inferred from homology"/>
<dbReference type="SUPFAM" id="SSF52540">
    <property type="entry name" value="P-loop containing nucleoside triphosphate hydrolases"/>
    <property type="match status" value="1"/>
</dbReference>
<dbReference type="GO" id="GO:0005524">
    <property type="term" value="F:ATP binding"/>
    <property type="evidence" value="ECO:0007669"/>
    <property type="project" value="UniProtKB-KW"/>
</dbReference>
<dbReference type="InterPro" id="IPR003439">
    <property type="entry name" value="ABC_transporter-like_ATP-bd"/>
</dbReference>
<evidence type="ECO:0000256" key="3">
    <source>
        <dbReference type="ARBA" id="ARBA00022741"/>
    </source>
</evidence>
<protein>
    <submittedName>
        <fullName evidence="6">ABC transporter ATP-binding protein</fullName>
    </submittedName>
</protein>
<accession>A0ABW3ZNH2</accession>
<keyword evidence="7" id="KW-1185">Reference proteome</keyword>
<evidence type="ECO:0000256" key="2">
    <source>
        <dbReference type="ARBA" id="ARBA00022448"/>
    </source>
</evidence>
<gene>
    <name evidence="6" type="ORF">ACFQ4E_19655</name>
</gene>
<sequence length="217" mass="24114">MIRLDHLTKSFRVQGARKIVIDDLSLDIPTGMSLALLGRNGAGKSTLLQLIAGTLRPDHGRVLTDGAVSWQIGQGNAFHRELTGAQNVRFLARLYGVDTAEMSAFVRDFAELGAHFHMPLRSYSSGMKSRLTFGASMAIPFDTYLIDEVTAVGDARFKRKSLAVFKDRLKGRSAVFVSHQMKQVREFCNAALVLEEGRAHFFDDVDAAIEMHQDLMR</sequence>
<name>A0ABW3ZNH2_9RHOB</name>
<organism evidence="6 7">
    <name type="scientific">Litorisediminicola beolgyonensis</name>
    <dbReference type="NCBI Taxonomy" id="1173614"/>
    <lineage>
        <taxon>Bacteria</taxon>
        <taxon>Pseudomonadati</taxon>
        <taxon>Pseudomonadota</taxon>
        <taxon>Alphaproteobacteria</taxon>
        <taxon>Rhodobacterales</taxon>
        <taxon>Paracoccaceae</taxon>
        <taxon>Litorisediminicola</taxon>
    </lineage>
</organism>
<dbReference type="InterPro" id="IPR015860">
    <property type="entry name" value="ABC_transpr_TagH-like"/>
</dbReference>
<comment type="similarity">
    <text evidence="1">Belongs to the ABC transporter superfamily.</text>
</comment>
<dbReference type="InterPro" id="IPR003593">
    <property type="entry name" value="AAA+_ATPase"/>
</dbReference>
<comment type="caution">
    <text evidence="6">The sequence shown here is derived from an EMBL/GenBank/DDBJ whole genome shotgun (WGS) entry which is preliminary data.</text>
</comment>
<keyword evidence="3" id="KW-0547">Nucleotide-binding</keyword>
<evidence type="ECO:0000259" key="5">
    <source>
        <dbReference type="PROSITE" id="PS50893"/>
    </source>
</evidence>
<reference evidence="7" key="1">
    <citation type="journal article" date="2019" name="Int. J. Syst. Evol. Microbiol.">
        <title>The Global Catalogue of Microorganisms (GCM) 10K type strain sequencing project: providing services to taxonomists for standard genome sequencing and annotation.</title>
        <authorList>
            <consortium name="The Broad Institute Genomics Platform"/>
            <consortium name="The Broad Institute Genome Sequencing Center for Infectious Disease"/>
            <person name="Wu L."/>
            <person name="Ma J."/>
        </authorList>
    </citation>
    <scope>NUCLEOTIDE SEQUENCE [LARGE SCALE GENOMIC DNA]</scope>
    <source>
        <strain evidence="7">CCUG 62953</strain>
    </source>
</reference>
<dbReference type="Proteomes" id="UP001597135">
    <property type="component" value="Unassembled WGS sequence"/>
</dbReference>
<dbReference type="Pfam" id="PF00005">
    <property type="entry name" value="ABC_tran"/>
    <property type="match status" value="1"/>
</dbReference>
<dbReference type="InterPro" id="IPR027417">
    <property type="entry name" value="P-loop_NTPase"/>
</dbReference>
<dbReference type="CDD" id="cd03220">
    <property type="entry name" value="ABC_KpsT_Wzt"/>
    <property type="match status" value="1"/>
</dbReference>
<keyword evidence="4 6" id="KW-0067">ATP-binding</keyword>
<dbReference type="PANTHER" id="PTHR46743">
    <property type="entry name" value="TEICHOIC ACIDS EXPORT ATP-BINDING PROTEIN TAGH"/>
    <property type="match status" value="1"/>
</dbReference>
<dbReference type="PROSITE" id="PS50893">
    <property type="entry name" value="ABC_TRANSPORTER_2"/>
    <property type="match status" value="1"/>
</dbReference>